<organism evidence="5 7">
    <name type="scientific">Lederbergia galactosidilytica</name>
    <dbReference type="NCBI Taxonomy" id="217031"/>
    <lineage>
        <taxon>Bacteria</taxon>
        <taxon>Bacillati</taxon>
        <taxon>Bacillota</taxon>
        <taxon>Bacilli</taxon>
        <taxon>Bacillales</taxon>
        <taxon>Bacillaceae</taxon>
        <taxon>Lederbergia</taxon>
    </lineage>
</organism>
<protein>
    <submittedName>
        <fullName evidence="5">Transcriptional regulator</fullName>
    </submittedName>
</protein>
<dbReference type="EMBL" id="LDJR01000051">
    <property type="protein sequence ID" value="OAK70182.1"/>
    <property type="molecule type" value="Genomic_DNA"/>
</dbReference>
<reference evidence="5 7" key="2">
    <citation type="submission" date="2015-06" db="EMBL/GenBank/DDBJ databases">
        <title>Genome sequencing project of Bacillus galactosidilyticus PL133.</title>
        <authorList>
            <person name="Gaiero J."/>
            <person name="Nicol R."/>
            <person name="Habash M."/>
        </authorList>
    </citation>
    <scope>NUCLEOTIDE SEQUENCE [LARGE SCALE GENOMIC DNA]</scope>
    <source>
        <strain evidence="5 7">PL133</strain>
    </source>
</reference>
<comment type="caution">
    <text evidence="5">The sequence shown here is derived from an EMBL/GenBank/DDBJ whole genome shotgun (WGS) entry which is preliminary data.</text>
</comment>
<evidence type="ECO:0000313" key="5">
    <source>
        <dbReference type="EMBL" id="KRG12005.1"/>
    </source>
</evidence>
<evidence type="ECO:0000259" key="4">
    <source>
        <dbReference type="PROSITE" id="PS50949"/>
    </source>
</evidence>
<evidence type="ECO:0000256" key="1">
    <source>
        <dbReference type="ARBA" id="ARBA00023015"/>
    </source>
</evidence>
<evidence type="ECO:0000313" key="7">
    <source>
        <dbReference type="Proteomes" id="UP000053881"/>
    </source>
</evidence>
<dbReference type="SMART" id="SM00345">
    <property type="entry name" value="HTH_GNTR"/>
    <property type="match status" value="1"/>
</dbReference>
<dbReference type="PROSITE" id="PS50949">
    <property type="entry name" value="HTH_GNTR"/>
    <property type="match status" value="1"/>
</dbReference>
<keyword evidence="1" id="KW-0805">Transcription regulation</keyword>
<dbReference type="PANTHER" id="PTHR38445">
    <property type="entry name" value="HTH-TYPE TRANSCRIPTIONAL REPRESSOR YTRA"/>
    <property type="match status" value="1"/>
</dbReference>
<dbReference type="InterPro" id="IPR036388">
    <property type="entry name" value="WH-like_DNA-bd_sf"/>
</dbReference>
<keyword evidence="3" id="KW-0804">Transcription</keyword>
<dbReference type="GO" id="GO:0003677">
    <property type="term" value="F:DNA binding"/>
    <property type="evidence" value="ECO:0007669"/>
    <property type="project" value="UniProtKB-KW"/>
</dbReference>
<dbReference type="InterPro" id="IPR000524">
    <property type="entry name" value="Tscrpt_reg_HTH_GntR"/>
</dbReference>
<evidence type="ECO:0000256" key="2">
    <source>
        <dbReference type="ARBA" id="ARBA00023125"/>
    </source>
</evidence>
<sequence length="129" mass="14654">MSKKYEATKPIYLQIVDQVCGQIARGEIRPGEKLPSVREMAIQSGVNPNTIQRSYTEMERMGIVEAKRGQGSFVIEDEEIVGRLQQSMQKEIIEQFVGNMKDLGFSSSQIISGLESYLKERDHHDDSLF</sequence>
<dbReference type="PANTHER" id="PTHR38445:SF6">
    <property type="entry name" value="GNTR-FAMILY TRANSCRIPTIONAL REGULATOR"/>
    <property type="match status" value="1"/>
</dbReference>
<evidence type="ECO:0000313" key="8">
    <source>
        <dbReference type="Proteomes" id="UP000077881"/>
    </source>
</evidence>
<evidence type="ECO:0000313" key="6">
    <source>
        <dbReference type="EMBL" id="OAK70182.1"/>
    </source>
</evidence>
<dbReference type="InterPro" id="IPR036390">
    <property type="entry name" value="WH_DNA-bd_sf"/>
</dbReference>
<dbReference type="Proteomes" id="UP000077881">
    <property type="component" value="Unassembled WGS sequence"/>
</dbReference>
<dbReference type="OrthoDB" id="362473at2"/>
<dbReference type="PATRIC" id="fig|217031.4.peg.4424"/>
<dbReference type="Proteomes" id="UP000053881">
    <property type="component" value="Unassembled WGS sequence"/>
</dbReference>
<evidence type="ECO:0000256" key="3">
    <source>
        <dbReference type="ARBA" id="ARBA00023163"/>
    </source>
</evidence>
<name>A0A0Q9XUJ1_9BACI</name>
<proteinExistence type="predicted"/>
<dbReference type="RefSeq" id="WP_057987550.1">
    <property type="nucleotide sequence ID" value="NZ_LDJR01000051.1"/>
</dbReference>
<keyword evidence="2" id="KW-0238">DNA-binding</keyword>
<accession>A0A0Q9XUJ1</accession>
<dbReference type="Pfam" id="PF00392">
    <property type="entry name" value="GntR"/>
    <property type="match status" value="1"/>
</dbReference>
<dbReference type="EMBL" id="LGPB01000103">
    <property type="protein sequence ID" value="KRG12005.1"/>
    <property type="molecule type" value="Genomic_DNA"/>
</dbReference>
<dbReference type="STRING" id="217031.ABB05_12550"/>
<feature type="domain" description="HTH gntR-type" evidence="4">
    <location>
        <begin position="9"/>
        <end position="77"/>
    </location>
</feature>
<dbReference type="GO" id="GO:0003700">
    <property type="term" value="F:DNA-binding transcription factor activity"/>
    <property type="evidence" value="ECO:0007669"/>
    <property type="project" value="InterPro"/>
</dbReference>
<keyword evidence="8" id="KW-1185">Reference proteome</keyword>
<gene>
    <name evidence="6" type="ORF">ABB05_12550</name>
    <name evidence="5" type="ORF">ACA29_13235</name>
</gene>
<reference evidence="6 8" key="1">
    <citation type="submission" date="2015-05" db="EMBL/GenBank/DDBJ databases">
        <title>Comparison of genome.</title>
        <authorList>
            <person name="Zheng Z."/>
            <person name="Sun M."/>
        </authorList>
    </citation>
    <scope>NUCLEOTIDE SEQUENCE [LARGE SCALE GENOMIC DNA]</scope>
    <source>
        <strain evidence="6 8">G25-74</strain>
    </source>
</reference>
<dbReference type="Gene3D" id="1.10.10.10">
    <property type="entry name" value="Winged helix-like DNA-binding domain superfamily/Winged helix DNA-binding domain"/>
    <property type="match status" value="1"/>
</dbReference>
<dbReference type="CDD" id="cd07377">
    <property type="entry name" value="WHTH_GntR"/>
    <property type="match status" value="1"/>
</dbReference>
<dbReference type="AlphaFoldDB" id="A0A0Q9XUJ1"/>
<dbReference type="SUPFAM" id="SSF46785">
    <property type="entry name" value="Winged helix' DNA-binding domain"/>
    <property type="match status" value="1"/>
</dbReference>